<dbReference type="Proteomes" id="UP000078532">
    <property type="component" value="Unassembled WGS sequence"/>
</dbReference>
<dbReference type="EMBL" id="LYVF01000168">
    <property type="protein sequence ID" value="OAT81109.1"/>
    <property type="molecule type" value="Genomic_DNA"/>
</dbReference>
<accession>A0A1B7LDD9</accession>
<name>A0A1B7LDD9_9FIRM</name>
<dbReference type="OrthoDB" id="2678554at2"/>
<gene>
    <name evidence="1" type="ORF">A6M21_11920</name>
</gene>
<keyword evidence="2" id="KW-1185">Reference proteome</keyword>
<organism evidence="1 2">
    <name type="scientific">Desulfotomaculum copahuensis</name>
    <dbReference type="NCBI Taxonomy" id="1838280"/>
    <lineage>
        <taxon>Bacteria</taxon>
        <taxon>Bacillati</taxon>
        <taxon>Bacillota</taxon>
        <taxon>Clostridia</taxon>
        <taxon>Eubacteriales</taxon>
        <taxon>Desulfotomaculaceae</taxon>
        <taxon>Desulfotomaculum</taxon>
    </lineage>
</organism>
<sequence>MPRDPYKELAWLIEQRAVGHAGRVASTLPAELGTITQTMALKLDRFRHEIKDYLIADWELKIELPQTSRVIKTAAPVNPDGSDVPGSTQYSSLTRLDFNVQGMGDPAATVKVHLNLKAGLKPGDRVLVLPVNGGQDFVVLCKVVS</sequence>
<proteinExistence type="predicted"/>
<protein>
    <recommendedName>
        <fullName evidence="3">DUF2577 domain-containing protein</fullName>
    </recommendedName>
</protein>
<evidence type="ECO:0000313" key="2">
    <source>
        <dbReference type="Proteomes" id="UP000078532"/>
    </source>
</evidence>
<evidence type="ECO:0000313" key="1">
    <source>
        <dbReference type="EMBL" id="OAT81109.1"/>
    </source>
</evidence>
<evidence type="ECO:0008006" key="3">
    <source>
        <dbReference type="Google" id="ProtNLM"/>
    </source>
</evidence>
<comment type="caution">
    <text evidence="1">The sequence shown here is derived from an EMBL/GenBank/DDBJ whole genome shotgun (WGS) entry which is preliminary data.</text>
</comment>
<dbReference type="InterPro" id="IPR022555">
    <property type="entry name" value="DUF2577"/>
</dbReference>
<dbReference type="Pfam" id="PF10844">
    <property type="entry name" value="DUF2577"/>
    <property type="match status" value="1"/>
</dbReference>
<reference evidence="1 2" key="1">
    <citation type="submission" date="2016-04" db="EMBL/GenBank/DDBJ databases">
        <authorList>
            <person name="Evans L.H."/>
            <person name="Alamgir A."/>
            <person name="Owens N."/>
            <person name="Weber N.D."/>
            <person name="Virtaneva K."/>
            <person name="Barbian K."/>
            <person name="Babar A."/>
            <person name="Rosenke K."/>
        </authorList>
    </citation>
    <scope>NUCLEOTIDE SEQUENCE [LARGE SCALE GENOMIC DNA]</scope>
    <source>
        <strain evidence="1 2">LMa1</strain>
    </source>
</reference>
<dbReference type="RefSeq" id="WP_066669136.1">
    <property type="nucleotide sequence ID" value="NZ_LYVF01000168.1"/>
</dbReference>
<dbReference type="STRING" id="1838280.A6M21_11920"/>
<dbReference type="AlphaFoldDB" id="A0A1B7LDD9"/>